<accession>A0A645C9P5</accession>
<evidence type="ECO:0000313" key="1">
    <source>
        <dbReference type="EMBL" id="MPM73314.1"/>
    </source>
</evidence>
<name>A0A645C9P5_9ZZZZ</name>
<dbReference type="AlphaFoldDB" id="A0A645C9P5"/>
<comment type="caution">
    <text evidence="1">The sequence shown here is derived from an EMBL/GenBank/DDBJ whole genome shotgun (WGS) entry which is preliminary data.</text>
</comment>
<gene>
    <name evidence="1" type="ORF">SDC9_120294</name>
</gene>
<dbReference type="EMBL" id="VSSQ01025278">
    <property type="protein sequence ID" value="MPM73314.1"/>
    <property type="molecule type" value="Genomic_DNA"/>
</dbReference>
<protein>
    <submittedName>
        <fullName evidence="1">Uncharacterized protein</fullName>
    </submittedName>
</protein>
<sequence>MRHHVSARQVRNGSQTHRWAQVVSEDEEGSYIRSGSTMQNDAVHDSGHREFAHAVPDVAAGIVARFKITCRFDHCVV</sequence>
<organism evidence="1">
    <name type="scientific">bioreactor metagenome</name>
    <dbReference type="NCBI Taxonomy" id="1076179"/>
    <lineage>
        <taxon>unclassified sequences</taxon>
        <taxon>metagenomes</taxon>
        <taxon>ecological metagenomes</taxon>
    </lineage>
</organism>
<proteinExistence type="predicted"/>
<reference evidence="1" key="1">
    <citation type="submission" date="2019-08" db="EMBL/GenBank/DDBJ databases">
        <authorList>
            <person name="Kucharzyk K."/>
            <person name="Murdoch R.W."/>
            <person name="Higgins S."/>
            <person name="Loffler F."/>
        </authorList>
    </citation>
    <scope>NUCLEOTIDE SEQUENCE</scope>
</reference>